<organism evidence="13 14">
    <name type="scientific">Oncorhynchus tshawytscha</name>
    <name type="common">Chinook salmon</name>
    <name type="synonym">Salmo tshawytscha</name>
    <dbReference type="NCBI Taxonomy" id="74940"/>
    <lineage>
        <taxon>Eukaryota</taxon>
        <taxon>Metazoa</taxon>
        <taxon>Chordata</taxon>
        <taxon>Craniata</taxon>
        <taxon>Vertebrata</taxon>
        <taxon>Euteleostomi</taxon>
        <taxon>Actinopterygii</taxon>
        <taxon>Neopterygii</taxon>
        <taxon>Teleostei</taxon>
        <taxon>Protacanthopterygii</taxon>
        <taxon>Salmoniformes</taxon>
        <taxon>Salmonidae</taxon>
        <taxon>Salmoninae</taxon>
        <taxon>Oncorhynchus</taxon>
    </lineage>
</organism>
<evidence type="ECO:0000259" key="11">
    <source>
        <dbReference type="PROSITE" id="PS50011"/>
    </source>
</evidence>
<evidence type="ECO:0000256" key="7">
    <source>
        <dbReference type="ARBA" id="ARBA00022777"/>
    </source>
</evidence>
<sequence length="518" mass="57093">MSDNGDIEDKPPAPPMRNTSTLIGSCSKDPAPHGSKPLPPNPEDRKKKDRSIRSILTGGGDKTNKKKERPEISLPSDFEHTIHVGFDAVTGEFTGMPEQWARLLQTSNITKLEQKKNPQAVLDVLKFYDSKETNNSQKYMSFTVMSHPLQSSKAVSETPAIATVSEDEEDEATPPPVVAPRPEHTKSGATSAITPPTSPTPSPAPGPSLPRPADKTRKKKMSDEEILEKLRSIVSVGDPKKKYTRFEKIGQGASGTVYTAIDIATGQEVAIKQMNLQQQPKKELIINEILVMRENKNPNIVNYLDSYLVGEELWVVMEYLAGGSLTDVVTETCMDEAQIAAVCRECLQALEFLHSNQVIHRDIKSDNILLGIDGSVKLTDFGFCAQITPEQSKRSTMVGTPYWMAPEVVTRKAYGPKVDIWSLGIMAIEMVEGEPPYLNENPLRALYLIATNGTPELQNPEKLSSVFRDFLTCCLEMDVEKRGSANDLLQHQFLKVAKPLSSLTPLILAAKEAAKANR</sequence>
<reference evidence="13" key="3">
    <citation type="submission" date="2025-09" db="UniProtKB">
        <authorList>
            <consortium name="Ensembl"/>
        </authorList>
    </citation>
    <scope>IDENTIFICATION</scope>
</reference>
<protein>
    <recommendedName>
        <fullName evidence="2">non-specific serine/threonine protein kinase</fullName>
        <ecNumber evidence="2">2.7.11.1</ecNumber>
    </recommendedName>
</protein>
<dbReference type="GO" id="GO:0004674">
    <property type="term" value="F:protein serine/threonine kinase activity"/>
    <property type="evidence" value="ECO:0007669"/>
    <property type="project" value="UniProtKB-KW"/>
</dbReference>
<feature type="domain" description="Protein kinase" evidence="11">
    <location>
        <begin position="243"/>
        <end position="494"/>
    </location>
</feature>
<keyword evidence="5" id="KW-0808">Transferase</keyword>
<dbReference type="GeneTree" id="ENSGT00950000182988"/>
<proteinExistence type="predicted"/>
<dbReference type="FunFam" id="3.90.810.10:FF:000001">
    <property type="entry name" value="Non-specific serine/threonine protein kinase"/>
    <property type="match status" value="1"/>
</dbReference>
<dbReference type="InterPro" id="IPR033923">
    <property type="entry name" value="PAK_BD"/>
</dbReference>
<evidence type="ECO:0000256" key="9">
    <source>
        <dbReference type="PROSITE-ProRule" id="PRU10141"/>
    </source>
</evidence>
<dbReference type="FunFam" id="1.10.510.10:FF:000011">
    <property type="entry name" value="Non-specific serine/threonine protein kinase"/>
    <property type="match status" value="1"/>
</dbReference>
<reference evidence="13" key="2">
    <citation type="submission" date="2025-08" db="UniProtKB">
        <authorList>
            <consortium name="Ensembl"/>
        </authorList>
    </citation>
    <scope>IDENTIFICATION</scope>
</reference>
<dbReference type="GO" id="GO:0005737">
    <property type="term" value="C:cytoplasm"/>
    <property type="evidence" value="ECO:0007669"/>
    <property type="project" value="UniProtKB-SubCell"/>
</dbReference>
<dbReference type="Pfam" id="PF00069">
    <property type="entry name" value="Pkinase"/>
    <property type="match status" value="1"/>
</dbReference>
<evidence type="ECO:0000256" key="6">
    <source>
        <dbReference type="ARBA" id="ARBA00022741"/>
    </source>
</evidence>
<keyword evidence="8 9" id="KW-0067">ATP-binding</keyword>
<dbReference type="PROSITE" id="PS50108">
    <property type="entry name" value="CRIB"/>
    <property type="match status" value="1"/>
</dbReference>
<dbReference type="Gene3D" id="3.30.200.20">
    <property type="entry name" value="Phosphorylase Kinase, domain 1"/>
    <property type="match status" value="1"/>
</dbReference>
<dbReference type="Gene3D" id="1.10.510.10">
    <property type="entry name" value="Transferase(Phosphotransferase) domain 1"/>
    <property type="match status" value="1"/>
</dbReference>
<dbReference type="InterPro" id="IPR017441">
    <property type="entry name" value="Protein_kinase_ATP_BS"/>
</dbReference>
<dbReference type="SUPFAM" id="SSF56112">
    <property type="entry name" value="Protein kinase-like (PK-like)"/>
    <property type="match status" value="1"/>
</dbReference>
<keyword evidence="4" id="KW-0723">Serine/threonine-protein kinase</keyword>
<dbReference type="SMART" id="SM00285">
    <property type="entry name" value="PBD"/>
    <property type="match status" value="1"/>
</dbReference>
<dbReference type="Proteomes" id="UP000694402">
    <property type="component" value="Unassembled WGS sequence"/>
</dbReference>
<reference evidence="14" key="1">
    <citation type="journal article" date="2018" name="PLoS ONE">
        <title>Chinook salmon (Oncorhynchus tshawytscha) genome and transcriptome.</title>
        <authorList>
            <person name="Christensen K.A."/>
            <person name="Leong J.S."/>
            <person name="Sakhrani D."/>
            <person name="Biagi C.A."/>
            <person name="Minkley D.R."/>
            <person name="Withler R.E."/>
            <person name="Rondeau E.B."/>
            <person name="Koop B.F."/>
            <person name="Devlin R.H."/>
        </authorList>
    </citation>
    <scope>NUCLEOTIDE SEQUENCE [LARGE SCALE GENOMIC DNA]</scope>
</reference>
<evidence type="ECO:0000313" key="13">
    <source>
        <dbReference type="Ensembl" id="ENSOTSP00005145762.1"/>
    </source>
</evidence>
<feature type="region of interest" description="Disordered" evidence="10">
    <location>
        <begin position="154"/>
        <end position="224"/>
    </location>
</feature>
<evidence type="ECO:0000256" key="8">
    <source>
        <dbReference type="ARBA" id="ARBA00022840"/>
    </source>
</evidence>
<dbReference type="InterPro" id="IPR036936">
    <property type="entry name" value="CRIB_dom_sf"/>
</dbReference>
<evidence type="ECO:0000256" key="3">
    <source>
        <dbReference type="ARBA" id="ARBA00022490"/>
    </source>
</evidence>
<dbReference type="AlphaFoldDB" id="A0AAZ3RW22"/>
<evidence type="ECO:0000256" key="10">
    <source>
        <dbReference type="SAM" id="MobiDB-lite"/>
    </source>
</evidence>
<evidence type="ECO:0000256" key="4">
    <source>
        <dbReference type="ARBA" id="ARBA00022527"/>
    </source>
</evidence>
<feature type="binding site" evidence="9">
    <location>
        <position position="272"/>
    </location>
    <ligand>
        <name>ATP</name>
        <dbReference type="ChEBI" id="CHEBI:30616"/>
    </ligand>
</feature>
<dbReference type="InterPro" id="IPR000095">
    <property type="entry name" value="CRIB_dom"/>
</dbReference>
<dbReference type="CDD" id="cd01093">
    <property type="entry name" value="CRIB_PAK_like"/>
    <property type="match status" value="1"/>
</dbReference>
<evidence type="ECO:0000256" key="5">
    <source>
        <dbReference type="ARBA" id="ARBA00022679"/>
    </source>
</evidence>
<dbReference type="GO" id="GO:0005524">
    <property type="term" value="F:ATP binding"/>
    <property type="evidence" value="ECO:0007669"/>
    <property type="project" value="UniProtKB-UniRule"/>
</dbReference>
<dbReference type="InterPro" id="IPR051931">
    <property type="entry name" value="PAK3-like"/>
</dbReference>
<dbReference type="InterPro" id="IPR008271">
    <property type="entry name" value="Ser/Thr_kinase_AS"/>
</dbReference>
<dbReference type="Pfam" id="PF00786">
    <property type="entry name" value="PBD"/>
    <property type="match status" value="1"/>
</dbReference>
<feature type="domain" description="CRIB" evidence="12">
    <location>
        <begin position="72"/>
        <end position="85"/>
    </location>
</feature>
<dbReference type="SMART" id="SM00220">
    <property type="entry name" value="S_TKc"/>
    <property type="match status" value="1"/>
</dbReference>
<gene>
    <name evidence="13" type="primary">PAK1</name>
</gene>
<dbReference type="PROSITE" id="PS00108">
    <property type="entry name" value="PROTEIN_KINASE_ST"/>
    <property type="match status" value="1"/>
</dbReference>
<dbReference type="PROSITE" id="PS50011">
    <property type="entry name" value="PROTEIN_KINASE_DOM"/>
    <property type="match status" value="1"/>
</dbReference>
<dbReference type="EC" id="2.7.11.1" evidence="2"/>
<dbReference type="FunFam" id="3.30.200.20:FF:000069">
    <property type="entry name" value="Non-specific serine/threonine protein kinase"/>
    <property type="match status" value="1"/>
</dbReference>
<keyword evidence="14" id="KW-1185">Reference proteome</keyword>
<dbReference type="PROSITE" id="PS00107">
    <property type="entry name" value="PROTEIN_KINASE_ATP"/>
    <property type="match status" value="1"/>
</dbReference>
<evidence type="ECO:0000256" key="2">
    <source>
        <dbReference type="ARBA" id="ARBA00012513"/>
    </source>
</evidence>
<dbReference type="PANTHER" id="PTHR45832:SF10">
    <property type="entry name" value="NON-SPECIFIC SERINE_THREONINE PROTEIN KINASE"/>
    <property type="match status" value="1"/>
</dbReference>
<dbReference type="InterPro" id="IPR000719">
    <property type="entry name" value="Prot_kinase_dom"/>
</dbReference>
<dbReference type="Ensembl" id="ENSOTST00005186492.1">
    <property type="protein sequence ID" value="ENSOTSP00005145762.1"/>
    <property type="gene ID" value="ENSOTSG00005038117.2"/>
</dbReference>
<keyword evidence="3" id="KW-0963">Cytoplasm</keyword>
<feature type="region of interest" description="Disordered" evidence="10">
    <location>
        <begin position="1"/>
        <end position="70"/>
    </location>
</feature>
<feature type="compositionally biased region" description="Pro residues" evidence="10">
    <location>
        <begin position="196"/>
        <end position="210"/>
    </location>
</feature>
<dbReference type="Gene3D" id="3.90.810.10">
    <property type="entry name" value="CRIB domain"/>
    <property type="match status" value="1"/>
</dbReference>
<comment type="subcellular location">
    <subcellularLocation>
        <location evidence="1">Cytoplasm</location>
    </subcellularLocation>
</comment>
<evidence type="ECO:0000313" key="14">
    <source>
        <dbReference type="Proteomes" id="UP000694402"/>
    </source>
</evidence>
<keyword evidence="7" id="KW-0418">Kinase</keyword>
<accession>A0AAZ3RW22</accession>
<dbReference type="InterPro" id="IPR011009">
    <property type="entry name" value="Kinase-like_dom_sf"/>
</dbReference>
<evidence type="ECO:0000259" key="12">
    <source>
        <dbReference type="PROSITE" id="PS50108"/>
    </source>
</evidence>
<evidence type="ECO:0000256" key="1">
    <source>
        <dbReference type="ARBA" id="ARBA00004496"/>
    </source>
</evidence>
<keyword evidence="6 9" id="KW-0547">Nucleotide-binding</keyword>
<dbReference type="PANTHER" id="PTHR45832">
    <property type="entry name" value="SERINE/THREONINE-PROTEIN KINASE SAMKA-RELATED-RELATED"/>
    <property type="match status" value="1"/>
</dbReference>
<name>A0AAZ3RW22_ONCTS</name>